<accession>A0A286UVV5</accession>
<evidence type="ECO:0000256" key="6">
    <source>
        <dbReference type="SAM" id="Phobius"/>
    </source>
</evidence>
<proteinExistence type="inferred from homology"/>
<evidence type="ECO:0000256" key="1">
    <source>
        <dbReference type="ARBA" id="ARBA00004370"/>
    </source>
</evidence>
<dbReference type="GO" id="GO:0016020">
    <property type="term" value="C:membrane"/>
    <property type="evidence" value="ECO:0007669"/>
    <property type="project" value="UniProtKB-SubCell"/>
</dbReference>
<dbReference type="STRING" id="2282107.A0A286UVV5"/>
<name>A0A286UVV5_9AGAM</name>
<evidence type="ECO:0000256" key="5">
    <source>
        <dbReference type="ARBA" id="ARBA00023136"/>
    </source>
</evidence>
<evidence type="ECO:0000256" key="3">
    <source>
        <dbReference type="ARBA" id="ARBA00022692"/>
    </source>
</evidence>
<keyword evidence="8" id="KW-1185">Reference proteome</keyword>
<dbReference type="PANTHER" id="PTHR21346:SF10">
    <property type="entry name" value="TRANSMEMBRANE PROTEIN"/>
    <property type="match status" value="1"/>
</dbReference>
<evidence type="ECO:0000256" key="4">
    <source>
        <dbReference type="ARBA" id="ARBA00022989"/>
    </source>
</evidence>
<dbReference type="PANTHER" id="PTHR21346">
    <property type="entry name" value="FUN14 DOMAIN CONTAINING"/>
    <property type="match status" value="1"/>
</dbReference>
<comment type="similarity">
    <text evidence="2">Belongs to the FUN14 family.</text>
</comment>
<keyword evidence="3 6" id="KW-0812">Transmembrane</keyword>
<feature type="transmembrane region" description="Helical" evidence="6">
    <location>
        <begin position="142"/>
        <end position="163"/>
    </location>
</feature>
<dbReference type="EMBL" id="NBII01000001">
    <property type="protein sequence ID" value="PAV23642.1"/>
    <property type="molecule type" value="Genomic_DNA"/>
</dbReference>
<evidence type="ECO:0000313" key="7">
    <source>
        <dbReference type="EMBL" id="PAV23642.1"/>
    </source>
</evidence>
<sequence length="228" mass="24720">MKGVFHSFTHPSIQQGSVSRQPPSPTSLAYSRSFAYQKNGNRGSGNWYSWTRGGTRWKGASIVSTVGLGGIAVSLATYSRPAVLCEAPVRSEFSYQPSYQGSPPDLPPLPSVPQSSLKLYELGFGAITGICAGVFIKKGARALAFILGGVFVILQYFASLRMIRIDWSVAESRFSDKFYTSSTDASGNEIRRPPTVYAAVRWLIDFLTADFPPRATFVAGFALGLRVG</sequence>
<protein>
    <submittedName>
        <fullName evidence="7">FUN14 family</fullName>
    </submittedName>
</protein>
<reference evidence="7 8" key="1">
    <citation type="journal article" date="2017" name="Mol. Ecol.">
        <title>Comparative and population genomic landscape of Phellinus noxius: A hypervariable fungus causing root rot in trees.</title>
        <authorList>
            <person name="Chung C.L."/>
            <person name="Lee T.J."/>
            <person name="Akiba M."/>
            <person name="Lee H.H."/>
            <person name="Kuo T.H."/>
            <person name="Liu D."/>
            <person name="Ke H.M."/>
            <person name="Yokoi T."/>
            <person name="Roa M.B."/>
            <person name="Lu M.J."/>
            <person name="Chang Y.Y."/>
            <person name="Ann P.J."/>
            <person name="Tsai J.N."/>
            <person name="Chen C.Y."/>
            <person name="Tzean S.S."/>
            <person name="Ota Y."/>
            <person name="Hattori T."/>
            <person name="Sahashi N."/>
            <person name="Liou R.F."/>
            <person name="Kikuchi T."/>
            <person name="Tsai I.J."/>
        </authorList>
    </citation>
    <scope>NUCLEOTIDE SEQUENCE [LARGE SCALE GENOMIC DNA]</scope>
    <source>
        <strain evidence="7 8">FFPRI411160</strain>
    </source>
</reference>
<dbReference type="AlphaFoldDB" id="A0A286UVV5"/>
<keyword evidence="4 6" id="KW-1133">Transmembrane helix</keyword>
<dbReference type="InParanoid" id="A0A286UVV5"/>
<comment type="subcellular location">
    <subcellularLocation>
        <location evidence="1">Membrane</location>
    </subcellularLocation>
</comment>
<evidence type="ECO:0000313" key="8">
    <source>
        <dbReference type="Proteomes" id="UP000217199"/>
    </source>
</evidence>
<comment type="caution">
    <text evidence="7">The sequence shown here is derived from an EMBL/GenBank/DDBJ whole genome shotgun (WGS) entry which is preliminary data.</text>
</comment>
<dbReference type="Proteomes" id="UP000217199">
    <property type="component" value="Unassembled WGS sequence"/>
</dbReference>
<organism evidence="7 8">
    <name type="scientific">Pyrrhoderma noxium</name>
    <dbReference type="NCBI Taxonomy" id="2282107"/>
    <lineage>
        <taxon>Eukaryota</taxon>
        <taxon>Fungi</taxon>
        <taxon>Dikarya</taxon>
        <taxon>Basidiomycota</taxon>
        <taxon>Agaricomycotina</taxon>
        <taxon>Agaricomycetes</taxon>
        <taxon>Hymenochaetales</taxon>
        <taxon>Hymenochaetaceae</taxon>
        <taxon>Pyrrhoderma</taxon>
    </lineage>
</organism>
<gene>
    <name evidence="7" type="ORF">PNOK_0071000</name>
</gene>
<dbReference type="Pfam" id="PF04930">
    <property type="entry name" value="FUN14"/>
    <property type="match status" value="1"/>
</dbReference>
<keyword evidence="5 6" id="KW-0472">Membrane</keyword>
<dbReference type="OrthoDB" id="163794at2759"/>
<evidence type="ECO:0000256" key="2">
    <source>
        <dbReference type="ARBA" id="ARBA00009160"/>
    </source>
</evidence>
<dbReference type="InterPro" id="IPR007014">
    <property type="entry name" value="FUN14"/>
</dbReference>
<feature type="transmembrane region" description="Helical" evidence="6">
    <location>
        <begin position="119"/>
        <end position="136"/>
    </location>
</feature>